<organism evidence="1 2">
    <name type="scientific">Microthlaspi erraticum</name>
    <dbReference type="NCBI Taxonomy" id="1685480"/>
    <lineage>
        <taxon>Eukaryota</taxon>
        <taxon>Viridiplantae</taxon>
        <taxon>Streptophyta</taxon>
        <taxon>Embryophyta</taxon>
        <taxon>Tracheophyta</taxon>
        <taxon>Spermatophyta</taxon>
        <taxon>Magnoliopsida</taxon>
        <taxon>eudicotyledons</taxon>
        <taxon>Gunneridae</taxon>
        <taxon>Pentapetalae</taxon>
        <taxon>rosids</taxon>
        <taxon>malvids</taxon>
        <taxon>Brassicales</taxon>
        <taxon>Brassicaceae</taxon>
        <taxon>Coluteocarpeae</taxon>
        <taxon>Microthlaspi</taxon>
    </lineage>
</organism>
<sequence length="170" mass="19251">MNIALLAKLSWRLLHDDTSLWAKVLRSKYKVKDVKDAAWFNTKGNWSSTWQSVLKGMREVVIPGMSWVIGNGRTTNFWKDRWLLGSSLLEVATTGIPETLTEARVSDLWQSSYGWSFTQIEPYVSAETKLRLTSVVVDEVTGGRDRMSWGQTQDGTFSVTSAYSFLTQDS</sequence>
<gene>
    <name evidence="1" type="ORF">MERR_LOCUS47190</name>
</gene>
<evidence type="ECO:0008006" key="3">
    <source>
        <dbReference type="Google" id="ProtNLM"/>
    </source>
</evidence>
<reference evidence="1" key="1">
    <citation type="submission" date="2020-01" db="EMBL/GenBank/DDBJ databases">
        <authorList>
            <person name="Mishra B."/>
        </authorList>
    </citation>
    <scope>NUCLEOTIDE SEQUENCE [LARGE SCALE GENOMIC DNA]</scope>
</reference>
<dbReference type="EMBL" id="CACVBM020001806">
    <property type="protein sequence ID" value="CAA7059954.1"/>
    <property type="molecule type" value="Genomic_DNA"/>
</dbReference>
<keyword evidence="2" id="KW-1185">Reference proteome</keyword>
<dbReference type="Proteomes" id="UP000467841">
    <property type="component" value="Unassembled WGS sequence"/>
</dbReference>
<proteinExistence type="predicted"/>
<evidence type="ECO:0000313" key="2">
    <source>
        <dbReference type="Proteomes" id="UP000467841"/>
    </source>
</evidence>
<protein>
    <recommendedName>
        <fullName evidence="3">Reverse transcriptase zinc-binding domain-containing protein</fullName>
    </recommendedName>
</protein>
<dbReference type="AlphaFoldDB" id="A0A6D2LJ05"/>
<evidence type="ECO:0000313" key="1">
    <source>
        <dbReference type="EMBL" id="CAA7059954.1"/>
    </source>
</evidence>
<name>A0A6D2LJ05_9BRAS</name>
<comment type="caution">
    <text evidence="1">The sequence shown here is derived from an EMBL/GenBank/DDBJ whole genome shotgun (WGS) entry which is preliminary data.</text>
</comment>
<dbReference type="OrthoDB" id="691957at2759"/>
<accession>A0A6D2LJ05</accession>